<dbReference type="EMBL" id="CM047749">
    <property type="protein sequence ID" value="KAJ0009941.1"/>
    <property type="molecule type" value="Genomic_DNA"/>
</dbReference>
<comment type="caution">
    <text evidence="1">The sequence shown here is derived from an EMBL/GenBank/DDBJ whole genome shotgun (WGS) entry which is preliminary data.</text>
</comment>
<dbReference type="Proteomes" id="UP001163603">
    <property type="component" value="Chromosome 14"/>
</dbReference>
<gene>
    <name evidence="1" type="ORF">Pint_32908</name>
</gene>
<evidence type="ECO:0000313" key="1">
    <source>
        <dbReference type="EMBL" id="KAJ0009941.1"/>
    </source>
</evidence>
<accession>A0ACC0X5L3</accession>
<reference evidence="2" key="1">
    <citation type="journal article" date="2023" name="G3 (Bethesda)">
        <title>Genome assembly and association tests identify interacting loci associated with vigor, precocity, and sex in interspecific pistachio rootstocks.</title>
        <authorList>
            <person name="Palmer W."/>
            <person name="Jacygrad E."/>
            <person name="Sagayaradj S."/>
            <person name="Cavanaugh K."/>
            <person name="Han R."/>
            <person name="Bertier L."/>
            <person name="Beede B."/>
            <person name="Kafkas S."/>
            <person name="Golino D."/>
            <person name="Preece J."/>
            <person name="Michelmore R."/>
        </authorList>
    </citation>
    <scope>NUCLEOTIDE SEQUENCE [LARGE SCALE GENOMIC DNA]</scope>
</reference>
<name>A0ACC0X5L3_9ROSI</name>
<keyword evidence="2" id="KW-1185">Reference proteome</keyword>
<evidence type="ECO:0000313" key="2">
    <source>
        <dbReference type="Proteomes" id="UP001163603"/>
    </source>
</evidence>
<sequence length="33" mass="3681">MTSGMVKADDHKLCLPSRCRMKLSMELCARDPG</sequence>
<proteinExistence type="predicted"/>
<organism evidence="1 2">
    <name type="scientific">Pistacia integerrima</name>
    <dbReference type="NCBI Taxonomy" id="434235"/>
    <lineage>
        <taxon>Eukaryota</taxon>
        <taxon>Viridiplantae</taxon>
        <taxon>Streptophyta</taxon>
        <taxon>Embryophyta</taxon>
        <taxon>Tracheophyta</taxon>
        <taxon>Spermatophyta</taxon>
        <taxon>Magnoliopsida</taxon>
        <taxon>eudicotyledons</taxon>
        <taxon>Gunneridae</taxon>
        <taxon>Pentapetalae</taxon>
        <taxon>rosids</taxon>
        <taxon>malvids</taxon>
        <taxon>Sapindales</taxon>
        <taxon>Anacardiaceae</taxon>
        <taxon>Pistacia</taxon>
    </lineage>
</organism>
<protein>
    <submittedName>
        <fullName evidence="1">Uncharacterized protein</fullName>
    </submittedName>
</protein>